<organism evidence="9 10">
    <name type="scientific">Operophtera brumata</name>
    <name type="common">Winter moth</name>
    <name type="synonym">Phalaena brumata</name>
    <dbReference type="NCBI Taxonomy" id="104452"/>
    <lineage>
        <taxon>Eukaryota</taxon>
        <taxon>Metazoa</taxon>
        <taxon>Ecdysozoa</taxon>
        <taxon>Arthropoda</taxon>
        <taxon>Hexapoda</taxon>
        <taxon>Insecta</taxon>
        <taxon>Pterygota</taxon>
        <taxon>Neoptera</taxon>
        <taxon>Endopterygota</taxon>
        <taxon>Lepidoptera</taxon>
        <taxon>Glossata</taxon>
        <taxon>Ditrysia</taxon>
        <taxon>Geometroidea</taxon>
        <taxon>Geometridae</taxon>
        <taxon>Larentiinae</taxon>
        <taxon>Operophtera</taxon>
    </lineage>
</organism>
<protein>
    <submittedName>
        <fullName evidence="9">Crumbs</fullName>
    </submittedName>
</protein>
<feature type="domain" description="EGF-like" evidence="8">
    <location>
        <begin position="179"/>
        <end position="219"/>
    </location>
</feature>
<dbReference type="Gene3D" id="2.10.25.10">
    <property type="entry name" value="Laminin"/>
    <property type="match status" value="3"/>
</dbReference>
<keyword evidence="4 5" id="KW-1015">Disulfide bond</keyword>
<dbReference type="SUPFAM" id="SSF57196">
    <property type="entry name" value="EGF/Laminin"/>
    <property type="match status" value="3"/>
</dbReference>
<comment type="caution">
    <text evidence="5">Lacks conserved residue(s) required for the propagation of feature annotation.</text>
</comment>
<dbReference type="PROSITE" id="PS00010">
    <property type="entry name" value="ASX_HYDROXYL"/>
    <property type="match status" value="1"/>
</dbReference>
<dbReference type="PROSITE" id="PS01187">
    <property type="entry name" value="EGF_CA"/>
    <property type="match status" value="1"/>
</dbReference>
<dbReference type="CDD" id="cd00054">
    <property type="entry name" value="EGF_CA"/>
    <property type="match status" value="3"/>
</dbReference>
<dbReference type="GO" id="GO:0005886">
    <property type="term" value="C:plasma membrane"/>
    <property type="evidence" value="ECO:0007669"/>
    <property type="project" value="TreeGrafter"/>
</dbReference>
<dbReference type="GO" id="GO:0030154">
    <property type="term" value="P:cell differentiation"/>
    <property type="evidence" value="ECO:0007669"/>
    <property type="project" value="UniProtKB-ARBA"/>
</dbReference>
<dbReference type="GO" id="GO:0032991">
    <property type="term" value="C:protein-containing complex"/>
    <property type="evidence" value="ECO:0007669"/>
    <property type="project" value="TreeGrafter"/>
</dbReference>
<dbReference type="STRING" id="104452.A0A0L7LE14"/>
<feature type="domain" description="EGF-like" evidence="8">
    <location>
        <begin position="140"/>
        <end position="176"/>
    </location>
</feature>
<dbReference type="Pfam" id="PF00008">
    <property type="entry name" value="EGF"/>
    <property type="match status" value="3"/>
</dbReference>
<dbReference type="GO" id="GO:0007157">
    <property type="term" value="P:heterophilic cell-cell adhesion via plasma membrane cell adhesion molecules"/>
    <property type="evidence" value="ECO:0007669"/>
    <property type="project" value="TreeGrafter"/>
</dbReference>
<evidence type="ECO:0000256" key="4">
    <source>
        <dbReference type="ARBA" id="ARBA00023157"/>
    </source>
</evidence>
<proteinExistence type="predicted"/>
<evidence type="ECO:0000256" key="5">
    <source>
        <dbReference type="PROSITE-ProRule" id="PRU00076"/>
    </source>
</evidence>
<dbReference type="AlphaFoldDB" id="A0A0L7LE14"/>
<feature type="domain" description="Laminin G" evidence="7">
    <location>
        <begin position="1"/>
        <end position="129"/>
    </location>
</feature>
<gene>
    <name evidence="9" type="ORF">OBRU01_10498</name>
</gene>
<dbReference type="PROSITE" id="PS00022">
    <property type="entry name" value="EGF_1"/>
    <property type="match status" value="1"/>
</dbReference>
<evidence type="ECO:0000256" key="6">
    <source>
        <dbReference type="SAM" id="MobiDB-lite"/>
    </source>
</evidence>
<dbReference type="InterPro" id="IPR001791">
    <property type="entry name" value="Laminin_G"/>
</dbReference>
<evidence type="ECO:0000256" key="2">
    <source>
        <dbReference type="ARBA" id="ARBA00022729"/>
    </source>
</evidence>
<dbReference type="GO" id="GO:0005509">
    <property type="term" value="F:calcium ion binding"/>
    <property type="evidence" value="ECO:0007669"/>
    <property type="project" value="InterPro"/>
</dbReference>
<accession>A0A0L7LE14</accession>
<name>A0A0L7LE14_OPEBR</name>
<reference evidence="9 10" key="1">
    <citation type="journal article" date="2015" name="Genome Biol. Evol.">
        <title>The genome of winter moth (Operophtera brumata) provides a genomic perspective on sexual dimorphism and phenology.</title>
        <authorList>
            <person name="Derks M.F."/>
            <person name="Smit S."/>
            <person name="Salis L."/>
            <person name="Schijlen E."/>
            <person name="Bossers A."/>
            <person name="Mateman C."/>
            <person name="Pijl A.S."/>
            <person name="de Ridder D."/>
            <person name="Groenen M.A."/>
            <person name="Visser M.E."/>
            <person name="Megens H.J."/>
        </authorList>
    </citation>
    <scope>NUCLEOTIDE SEQUENCE [LARGE SCALE GENOMIC DNA]</scope>
    <source>
        <strain evidence="9">WM2013NL</strain>
        <tissue evidence="9">Head and thorax</tissue>
    </source>
</reference>
<evidence type="ECO:0000313" key="10">
    <source>
        <dbReference type="Proteomes" id="UP000037510"/>
    </source>
</evidence>
<keyword evidence="10" id="KW-1185">Reference proteome</keyword>
<dbReference type="SMART" id="SM00179">
    <property type="entry name" value="EGF_CA"/>
    <property type="match status" value="3"/>
</dbReference>
<dbReference type="InterPro" id="IPR000152">
    <property type="entry name" value="EGF-type_Asp/Asn_hydroxyl_site"/>
</dbReference>
<sequence>MLVTGGELFSQRFEGYTLHVTALFEQIAVSWARPFQEHQEVALDKKTLDNQWHWVALKYKPNPPSLLLEVDKETQLLTPGALEDGGAVLLVGNVFSGCIHEGPQLEFHASQAQIRNVEFGNCPLATDECKDRKDVIRSPPKDHCYNEPCLRHGTCISRSDKYECHCTARYTGNNCEVDAGDPCASGPCRNSGRCVENTRGDYTCDCPSNYHGYTGKNCETDVDECAGAPGACLNGGRCLDGVNEYTCNCTGTGELSYSDLRDGRGRVRRRVPQRRALSRRRQRVHVQLYRHR</sequence>
<keyword evidence="3" id="KW-0677">Repeat</keyword>
<dbReference type="GO" id="GO:0048513">
    <property type="term" value="P:animal organ development"/>
    <property type="evidence" value="ECO:0007669"/>
    <property type="project" value="UniProtKB-ARBA"/>
</dbReference>
<dbReference type="PANTHER" id="PTHR24049">
    <property type="entry name" value="CRUMBS FAMILY MEMBER"/>
    <property type="match status" value="1"/>
</dbReference>
<feature type="region of interest" description="Disordered" evidence="6">
    <location>
        <begin position="271"/>
        <end position="292"/>
    </location>
</feature>
<dbReference type="InterPro" id="IPR018097">
    <property type="entry name" value="EGF_Ca-bd_CS"/>
</dbReference>
<dbReference type="PROSITE" id="PS50025">
    <property type="entry name" value="LAM_G_DOMAIN"/>
    <property type="match status" value="1"/>
</dbReference>
<keyword evidence="1 5" id="KW-0245">EGF-like domain</keyword>
<feature type="domain" description="EGF-like" evidence="8">
    <location>
        <begin position="221"/>
        <end position="259"/>
    </location>
</feature>
<dbReference type="InterPro" id="IPR000742">
    <property type="entry name" value="EGF"/>
</dbReference>
<keyword evidence="2" id="KW-0732">Signal</keyword>
<dbReference type="InterPro" id="IPR001881">
    <property type="entry name" value="EGF-like_Ca-bd_dom"/>
</dbReference>
<dbReference type="PANTHER" id="PTHR24049:SF22">
    <property type="entry name" value="DROSOPHILA CRUMBS HOMOLOG"/>
    <property type="match status" value="1"/>
</dbReference>
<evidence type="ECO:0000313" key="9">
    <source>
        <dbReference type="EMBL" id="KOB73640.1"/>
    </source>
</evidence>
<dbReference type="GO" id="GO:0045197">
    <property type="term" value="P:establishment or maintenance of epithelial cell apical/basal polarity"/>
    <property type="evidence" value="ECO:0007669"/>
    <property type="project" value="TreeGrafter"/>
</dbReference>
<evidence type="ECO:0000256" key="3">
    <source>
        <dbReference type="ARBA" id="ARBA00022737"/>
    </source>
</evidence>
<evidence type="ECO:0000259" key="7">
    <source>
        <dbReference type="PROSITE" id="PS50025"/>
    </source>
</evidence>
<evidence type="ECO:0000259" key="8">
    <source>
        <dbReference type="PROSITE" id="PS50026"/>
    </source>
</evidence>
<dbReference type="GO" id="GO:0009653">
    <property type="term" value="P:anatomical structure morphogenesis"/>
    <property type="evidence" value="ECO:0007669"/>
    <property type="project" value="UniProtKB-ARBA"/>
</dbReference>
<comment type="caution">
    <text evidence="9">The sequence shown here is derived from an EMBL/GenBank/DDBJ whole genome shotgun (WGS) entry which is preliminary data.</text>
</comment>
<feature type="disulfide bond" evidence="5">
    <location>
        <begin position="166"/>
        <end position="175"/>
    </location>
</feature>
<dbReference type="InterPro" id="IPR051022">
    <property type="entry name" value="Notch_Cell-Fate_Det"/>
</dbReference>
<dbReference type="EMBL" id="JTDY01001529">
    <property type="protein sequence ID" value="KOB73640.1"/>
    <property type="molecule type" value="Genomic_DNA"/>
</dbReference>
<dbReference type="PROSITE" id="PS50026">
    <property type="entry name" value="EGF_3"/>
    <property type="match status" value="3"/>
</dbReference>
<dbReference type="Proteomes" id="UP000037510">
    <property type="component" value="Unassembled WGS sequence"/>
</dbReference>
<evidence type="ECO:0000256" key="1">
    <source>
        <dbReference type="ARBA" id="ARBA00022536"/>
    </source>
</evidence>
<dbReference type="SMART" id="SM00181">
    <property type="entry name" value="EGF"/>
    <property type="match status" value="3"/>
</dbReference>